<evidence type="ECO:0000313" key="11">
    <source>
        <dbReference type="Proteomes" id="UP000252023"/>
    </source>
</evidence>
<dbReference type="SUPFAM" id="SSF81593">
    <property type="entry name" value="Nucleotidyltransferase substrate binding subunit/domain"/>
    <property type="match status" value="2"/>
</dbReference>
<evidence type="ECO:0000256" key="1">
    <source>
        <dbReference type="ARBA" id="ARBA00022679"/>
    </source>
</evidence>
<dbReference type="Gene3D" id="1.20.120.330">
    <property type="entry name" value="Nucleotidyltransferases domain 2"/>
    <property type="match status" value="2"/>
</dbReference>
<dbReference type="KEGG" id="pars:DRW48_01860"/>
<dbReference type="InterPro" id="IPR023057">
    <property type="entry name" value="GlnE"/>
</dbReference>
<evidence type="ECO:0000256" key="4">
    <source>
        <dbReference type="ARBA" id="ARBA00022840"/>
    </source>
</evidence>
<feature type="region of interest" description="Disordered" evidence="7">
    <location>
        <begin position="766"/>
        <end position="809"/>
    </location>
</feature>
<sequence>MPFADAITRLPLPFDPARGAAAAASCLWAQGDLAGLISGAAGSSPYLAGLIEREGAWLQGAIAQWSPEADPVATETAGLEALDAAALGVGLRRAKRRVALLAALADLGGVWPLERVTGALTALADRAVDLSFRAHLAAEQARGRMPQGGADAGGLILLAMGKMGAGELNYSSDIDLIVLYDDDAYDPGDRQEARAALIKVTRRAAATLSDLTAEGYVFRTDLRLRPDASVTPVCISASAALDYYEAEGRTWERAAYIKARPCGGDLAAGGRFLEALRPFVWRKHLDFAAIEDAHAMRLRIRDHKGLHGPIEAAGHDMKLGQGGIREIEFFTQTRQLIAGGRDPALRQRGTVEGLAALATAGWVPVDVAGELTDHYRHHREVEHRVQMVGDAQTHVLPPAGPALDTVARLSGAADTVAWAQAIRDRLQRVETLTGAFFAPAEAQPRPDLSPQAEALIGAWRGYPALRSDRARQVFNRIEADLLTRLARAADPEAALARFDGFLAGLPAGVQVFSLFEANPPLVDLVADICGTAPGLAAYFARHPGVLDSVIAGSFFAPWPGAAGLREAMDAALGAAMSAPGGGYERALDAARRLVHDLQFRIGVHHLRGLIDADEAGVQYADVADAVIAGLFALVEAEFSRRHGPPPGAGAVVMGMGSLGARRLNAASDLDLIVIYDAAGIEASSGPKSLGARPYYARLTQALLTALTAPTAEGRLYEVDMRLRPSGRQGPVATSLTAFRDYQMTEAWTWEHLALTRARIVAFCGPGKGAQRETGISRSPSETERGDQSGPVAQATAPQAASSSDRAGAHHALDPVGAANEAGVLDQTAAGDNPAGPVGEPRVPAAGTSAAETPASRDGGPPAQTGAELAGEVEGLRREVLASRGPGPQVMPDLAEMRARLFESKASAGTEDVKNGPGRLQDIELLAQSLALRAADPARATAAQLRGGRRAGLITPADEAVLAQAHRLFWRIRAAQRLIDARDAKLSSLGIGATTFLLREAGATDIAELSATIEAAAARAQAVIDAALATAAVPAG</sequence>
<keyword evidence="1 10" id="KW-0808">Transferase</keyword>
<dbReference type="Gene3D" id="3.30.460.10">
    <property type="entry name" value="Beta Polymerase, domain 2"/>
    <property type="match status" value="2"/>
</dbReference>
<evidence type="ECO:0000259" key="9">
    <source>
        <dbReference type="Pfam" id="PF08335"/>
    </source>
</evidence>
<feature type="region of interest" description="Disordered" evidence="7">
    <location>
        <begin position="826"/>
        <end position="866"/>
    </location>
</feature>
<dbReference type="PANTHER" id="PTHR30621:SF0">
    <property type="entry name" value="BIFUNCTIONAL GLUTAMINE SYNTHETASE ADENYLYLTRANSFERASE_ADENYLYL-REMOVING ENZYME"/>
    <property type="match status" value="1"/>
</dbReference>
<dbReference type="Proteomes" id="UP000252023">
    <property type="component" value="Chromosome"/>
</dbReference>
<evidence type="ECO:0000256" key="5">
    <source>
        <dbReference type="ARBA" id="ARBA00022842"/>
    </source>
</evidence>
<gene>
    <name evidence="10" type="ORF">DRW48_01860</name>
</gene>
<accession>A0A344PGV0</accession>
<feature type="domain" description="Glutamate-ammonia ligase adenylyltransferase repeated" evidence="8">
    <location>
        <begin position="41"/>
        <end position="274"/>
    </location>
</feature>
<evidence type="ECO:0000259" key="8">
    <source>
        <dbReference type="Pfam" id="PF03710"/>
    </source>
</evidence>
<dbReference type="AlphaFoldDB" id="A0A344PGV0"/>
<keyword evidence="5" id="KW-0460">Magnesium</keyword>
<evidence type="ECO:0000256" key="6">
    <source>
        <dbReference type="ARBA" id="ARBA00023268"/>
    </source>
</evidence>
<evidence type="ECO:0000256" key="2">
    <source>
        <dbReference type="ARBA" id="ARBA00022695"/>
    </source>
</evidence>
<evidence type="ECO:0000313" key="10">
    <source>
        <dbReference type="EMBL" id="AXC48605.1"/>
    </source>
</evidence>
<organism evidence="10 11">
    <name type="scientific">Paracoccus suum</name>
    <dbReference type="NCBI Taxonomy" id="2259340"/>
    <lineage>
        <taxon>Bacteria</taxon>
        <taxon>Pseudomonadati</taxon>
        <taxon>Pseudomonadota</taxon>
        <taxon>Alphaproteobacteria</taxon>
        <taxon>Rhodobacterales</taxon>
        <taxon>Paracoccaceae</taxon>
        <taxon>Paracoccus</taxon>
    </lineage>
</organism>
<evidence type="ECO:0000256" key="7">
    <source>
        <dbReference type="SAM" id="MobiDB-lite"/>
    </source>
</evidence>
<dbReference type="PANTHER" id="PTHR30621">
    <property type="entry name" value="GLUTAMINE SYNTHETASE ADENYLYLTRANSFERASE"/>
    <property type="match status" value="1"/>
</dbReference>
<protein>
    <submittedName>
        <fullName evidence="10">Glutamine-synthetase adenylyltransferase</fullName>
    </submittedName>
</protein>
<dbReference type="SUPFAM" id="SSF81301">
    <property type="entry name" value="Nucleotidyltransferase"/>
    <property type="match status" value="2"/>
</dbReference>
<keyword evidence="2 10" id="KW-0548">Nucleotidyltransferase</keyword>
<reference evidence="11" key="1">
    <citation type="submission" date="2018-07" db="EMBL/GenBank/DDBJ databases">
        <title>Genome sequencing of Paracoccus sp. SC2-6.</title>
        <authorList>
            <person name="Heo J."/>
            <person name="Kim S.-J."/>
            <person name="Kwon S.-W."/>
        </authorList>
    </citation>
    <scope>NUCLEOTIDE SEQUENCE [LARGE SCALE GENOMIC DNA]</scope>
    <source>
        <strain evidence="11">SC2-6</strain>
    </source>
</reference>
<evidence type="ECO:0000256" key="3">
    <source>
        <dbReference type="ARBA" id="ARBA00022741"/>
    </source>
</evidence>
<dbReference type="CDD" id="cd05401">
    <property type="entry name" value="NT_GlnE_GlnD_like"/>
    <property type="match status" value="2"/>
</dbReference>
<feature type="domain" description="Glutamate-ammonia ligase adenylyltransferase repeated" evidence="8">
    <location>
        <begin position="525"/>
        <end position="761"/>
    </location>
</feature>
<keyword evidence="11" id="KW-1185">Reference proteome</keyword>
<dbReference type="InterPro" id="IPR013546">
    <property type="entry name" value="PII_UdlTrfase/GS_AdlTrfase"/>
</dbReference>
<proteinExistence type="predicted"/>
<dbReference type="InterPro" id="IPR043519">
    <property type="entry name" value="NT_sf"/>
</dbReference>
<dbReference type="GO" id="GO:0005829">
    <property type="term" value="C:cytosol"/>
    <property type="evidence" value="ECO:0007669"/>
    <property type="project" value="TreeGrafter"/>
</dbReference>
<dbReference type="RefSeq" id="WP_114074924.1">
    <property type="nucleotide sequence ID" value="NZ_CP030918.1"/>
</dbReference>
<keyword evidence="4" id="KW-0067">ATP-binding</keyword>
<feature type="domain" description="PII-uridylyltransferase/Glutamine-synthetase adenylyltransferase" evidence="9">
    <location>
        <begin position="899"/>
        <end position="982"/>
    </location>
</feature>
<dbReference type="Pfam" id="PF08335">
    <property type="entry name" value="GlnD_UR_UTase"/>
    <property type="match status" value="2"/>
</dbReference>
<dbReference type="OrthoDB" id="9759366at2"/>
<name>A0A344PGV0_9RHOB</name>
<dbReference type="GO" id="GO:0000820">
    <property type="term" value="P:regulation of glutamine family amino acid metabolic process"/>
    <property type="evidence" value="ECO:0007669"/>
    <property type="project" value="TreeGrafter"/>
</dbReference>
<keyword evidence="6" id="KW-0511">Multifunctional enzyme</keyword>
<feature type="compositionally biased region" description="Low complexity" evidence="7">
    <location>
        <begin position="792"/>
        <end position="803"/>
    </location>
</feature>
<feature type="domain" description="PII-uridylyltransferase/Glutamine-synthetase adenylyltransferase" evidence="9">
    <location>
        <begin position="295"/>
        <end position="437"/>
    </location>
</feature>
<dbReference type="Pfam" id="PF03710">
    <property type="entry name" value="GlnE"/>
    <property type="match status" value="2"/>
</dbReference>
<keyword evidence="3" id="KW-0547">Nucleotide-binding</keyword>
<dbReference type="EMBL" id="CP030918">
    <property type="protein sequence ID" value="AXC48605.1"/>
    <property type="molecule type" value="Genomic_DNA"/>
</dbReference>
<dbReference type="GO" id="GO:0008882">
    <property type="term" value="F:[glutamate-ammonia-ligase] adenylyltransferase activity"/>
    <property type="evidence" value="ECO:0007669"/>
    <property type="project" value="InterPro"/>
</dbReference>
<dbReference type="GO" id="GO:0005524">
    <property type="term" value="F:ATP binding"/>
    <property type="evidence" value="ECO:0007669"/>
    <property type="project" value="UniProtKB-KW"/>
</dbReference>
<dbReference type="InterPro" id="IPR005190">
    <property type="entry name" value="GlnE_rpt_dom"/>
</dbReference>